<evidence type="ECO:0000313" key="2">
    <source>
        <dbReference type="Proteomes" id="UP001164746"/>
    </source>
</evidence>
<evidence type="ECO:0008006" key="3">
    <source>
        <dbReference type="Google" id="ProtNLM"/>
    </source>
</evidence>
<evidence type="ECO:0000313" key="1">
    <source>
        <dbReference type="EMBL" id="WAR17566.1"/>
    </source>
</evidence>
<organism evidence="1 2">
    <name type="scientific">Mya arenaria</name>
    <name type="common">Soft-shell clam</name>
    <dbReference type="NCBI Taxonomy" id="6604"/>
    <lineage>
        <taxon>Eukaryota</taxon>
        <taxon>Metazoa</taxon>
        <taxon>Spiralia</taxon>
        <taxon>Lophotrochozoa</taxon>
        <taxon>Mollusca</taxon>
        <taxon>Bivalvia</taxon>
        <taxon>Autobranchia</taxon>
        <taxon>Heteroconchia</taxon>
        <taxon>Euheterodonta</taxon>
        <taxon>Imparidentia</taxon>
        <taxon>Neoheterodontei</taxon>
        <taxon>Myida</taxon>
        <taxon>Myoidea</taxon>
        <taxon>Myidae</taxon>
        <taxon>Mya</taxon>
    </lineage>
</organism>
<gene>
    <name evidence="1" type="ORF">MAR_032160</name>
</gene>
<reference evidence="1" key="1">
    <citation type="submission" date="2022-11" db="EMBL/GenBank/DDBJ databases">
        <title>Centuries of genome instability and evolution in soft-shell clam transmissible cancer (bioRxiv).</title>
        <authorList>
            <person name="Hart S.F.M."/>
            <person name="Yonemitsu M.A."/>
            <person name="Giersch R.M."/>
            <person name="Beal B.F."/>
            <person name="Arriagada G."/>
            <person name="Davis B.W."/>
            <person name="Ostrander E.A."/>
            <person name="Goff S.P."/>
            <person name="Metzger M.J."/>
        </authorList>
    </citation>
    <scope>NUCLEOTIDE SEQUENCE</scope>
    <source>
        <strain evidence="1">MELC-2E11</strain>
        <tissue evidence="1">Siphon/mantle</tissue>
    </source>
</reference>
<accession>A0ABY7F983</accession>
<name>A0ABY7F983_MYAAR</name>
<protein>
    <recommendedName>
        <fullName evidence="3">DNA helicase</fullName>
    </recommendedName>
</protein>
<dbReference type="EMBL" id="CP111021">
    <property type="protein sequence ID" value="WAR17566.1"/>
    <property type="molecule type" value="Genomic_DNA"/>
</dbReference>
<keyword evidence="2" id="KW-1185">Reference proteome</keyword>
<dbReference type="PANTHER" id="PTHR47642">
    <property type="entry name" value="ATP-DEPENDENT DNA HELICASE"/>
    <property type="match status" value="1"/>
</dbReference>
<proteinExistence type="predicted"/>
<dbReference type="InterPro" id="IPR051055">
    <property type="entry name" value="PIF1_helicase"/>
</dbReference>
<dbReference type="PANTHER" id="PTHR47642:SF8">
    <property type="entry name" value="ATP-DEPENDENT DNA HELICASE"/>
    <property type="match status" value="1"/>
</dbReference>
<dbReference type="Proteomes" id="UP001164746">
    <property type="component" value="Chromosome 10"/>
</dbReference>
<sequence>MDLTYKPPNQSRLNTMRCNFANLKVIVTDEISMLGFFLSESSILCITRNISDLHPAIRRNLNSSSWSPVTAQSSWTKSSFQYGYTRGDPRFAEILKNFRVGTLTQEDEQDLKNLEHTDTSKFSQDTVHLFRTNQLAALYNEQQLKTLPEPHLLIHCQDTKKISTQTQYLFKSPAPIYMKPEDCQLQ</sequence>